<proteinExistence type="predicted"/>
<accession>A0A9W8N9W8</accession>
<evidence type="ECO:0000256" key="1">
    <source>
        <dbReference type="SAM" id="MobiDB-lite"/>
    </source>
</evidence>
<evidence type="ECO:0000313" key="3">
    <source>
        <dbReference type="Proteomes" id="UP001148614"/>
    </source>
</evidence>
<dbReference type="AlphaFoldDB" id="A0A9W8N9W8"/>
<feature type="compositionally biased region" description="Polar residues" evidence="1">
    <location>
        <begin position="40"/>
        <end position="49"/>
    </location>
</feature>
<dbReference type="VEuPathDB" id="FungiDB:F4678DRAFT_424087"/>
<feature type="compositionally biased region" description="Low complexity" evidence="1">
    <location>
        <begin position="214"/>
        <end position="228"/>
    </location>
</feature>
<evidence type="ECO:0000313" key="2">
    <source>
        <dbReference type="EMBL" id="KAJ3564980.1"/>
    </source>
</evidence>
<keyword evidence="3" id="KW-1185">Reference proteome</keyword>
<reference evidence="2" key="1">
    <citation type="submission" date="2022-07" db="EMBL/GenBank/DDBJ databases">
        <title>Genome Sequence of Xylaria arbuscula.</title>
        <authorList>
            <person name="Buettner E."/>
        </authorList>
    </citation>
    <scope>NUCLEOTIDE SEQUENCE</scope>
    <source>
        <strain evidence="2">VT107</strain>
    </source>
</reference>
<feature type="region of interest" description="Disordered" evidence="1">
    <location>
        <begin position="1"/>
        <end position="53"/>
    </location>
</feature>
<dbReference type="Proteomes" id="UP001148614">
    <property type="component" value="Unassembled WGS sequence"/>
</dbReference>
<organism evidence="2 3">
    <name type="scientific">Xylaria arbuscula</name>
    <dbReference type="NCBI Taxonomy" id="114810"/>
    <lineage>
        <taxon>Eukaryota</taxon>
        <taxon>Fungi</taxon>
        <taxon>Dikarya</taxon>
        <taxon>Ascomycota</taxon>
        <taxon>Pezizomycotina</taxon>
        <taxon>Sordariomycetes</taxon>
        <taxon>Xylariomycetidae</taxon>
        <taxon>Xylariales</taxon>
        <taxon>Xylariaceae</taxon>
        <taxon>Xylaria</taxon>
    </lineage>
</organism>
<sequence length="254" mass="27604">MEPSDRPDGPPPPYSETDIHSHPHSSRINHLGVADDDSIAPSSSHSNIIDTPPESPPQCRIIALLVPTVIIICDHGPMVSVVVEIRPHATPADFPYPNWAAERDVSVQDWQTFVNYLIPDHAAKANSHIIDRKIRVASDDGHSSGVSDDTRAQLTPLKSSATASSSPQSIETTAREWNQGFFEPRGVKVHCTPTADRVAEQEAQGANPADAERSQNQPQQSSSWWRNPFAFVDGSNGSLRLGPLHIEGDRVAVA</sequence>
<comment type="caution">
    <text evidence="2">The sequence shown here is derived from an EMBL/GenBank/DDBJ whole genome shotgun (WGS) entry which is preliminary data.</text>
</comment>
<feature type="region of interest" description="Disordered" evidence="1">
    <location>
        <begin position="138"/>
        <end position="172"/>
    </location>
</feature>
<feature type="compositionally biased region" description="Low complexity" evidence="1">
    <location>
        <begin position="154"/>
        <end position="169"/>
    </location>
</feature>
<protein>
    <submittedName>
        <fullName evidence="2">Uncharacterized protein</fullName>
    </submittedName>
</protein>
<name>A0A9W8N9W8_9PEZI</name>
<dbReference type="EMBL" id="JANPWZ010001545">
    <property type="protein sequence ID" value="KAJ3564980.1"/>
    <property type="molecule type" value="Genomic_DNA"/>
</dbReference>
<feature type="region of interest" description="Disordered" evidence="1">
    <location>
        <begin position="198"/>
        <end position="228"/>
    </location>
</feature>
<gene>
    <name evidence="2" type="ORF">NPX13_g7659</name>
</gene>